<evidence type="ECO:0000313" key="1">
    <source>
        <dbReference type="EMBL" id="OMJ94495.1"/>
    </source>
</evidence>
<comment type="caution">
    <text evidence="1">The sequence shown here is derived from an EMBL/GenBank/DDBJ whole genome shotgun (WGS) entry which is preliminary data.</text>
</comment>
<sequence>MSVDNNRIKLFLDIEKINRRDARNQSNLFSYRASTSSVSTRINILSVKNSPRKLLNDRQIFPYPGLNIGYMKLEKRANLNKKHSLPTTNYTHYFSDIYLNSETISFQKEEHKIKESLPSNTKDYLKPVKIDFRRLKRKSWTDIKARETEIFNVVTNVGSRSVGKAYKHMSTKKKELLPLTKFNSKKQISESLDLRIKGILKTFK</sequence>
<reference evidence="1 2" key="1">
    <citation type="submission" date="2016-11" db="EMBL/GenBank/DDBJ databases">
        <title>The macronuclear genome of Stentor coeruleus: a giant cell with tiny introns.</title>
        <authorList>
            <person name="Slabodnick M."/>
            <person name="Ruby J.G."/>
            <person name="Reiff S.B."/>
            <person name="Swart E.C."/>
            <person name="Gosai S."/>
            <person name="Prabakaran S."/>
            <person name="Witkowska E."/>
            <person name="Larue G.E."/>
            <person name="Fisher S."/>
            <person name="Freeman R.M."/>
            <person name="Gunawardena J."/>
            <person name="Chu W."/>
            <person name="Stover N.A."/>
            <person name="Gregory B.D."/>
            <person name="Nowacki M."/>
            <person name="Derisi J."/>
            <person name="Roy S.W."/>
            <person name="Marshall W.F."/>
            <person name="Sood P."/>
        </authorList>
    </citation>
    <scope>NUCLEOTIDE SEQUENCE [LARGE SCALE GENOMIC DNA]</scope>
    <source>
        <strain evidence="1">WM001</strain>
    </source>
</reference>
<dbReference type="AlphaFoldDB" id="A0A1R2CZS3"/>
<keyword evidence="2" id="KW-1185">Reference proteome</keyword>
<protein>
    <submittedName>
        <fullName evidence="1">Uncharacterized protein</fullName>
    </submittedName>
</protein>
<gene>
    <name evidence="1" type="ORF">SteCoe_2263</name>
</gene>
<organism evidence="1 2">
    <name type="scientific">Stentor coeruleus</name>
    <dbReference type="NCBI Taxonomy" id="5963"/>
    <lineage>
        <taxon>Eukaryota</taxon>
        <taxon>Sar</taxon>
        <taxon>Alveolata</taxon>
        <taxon>Ciliophora</taxon>
        <taxon>Postciliodesmatophora</taxon>
        <taxon>Heterotrichea</taxon>
        <taxon>Heterotrichida</taxon>
        <taxon>Stentoridae</taxon>
        <taxon>Stentor</taxon>
    </lineage>
</organism>
<accession>A0A1R2CZS3</accession>
<dbReference type="Proteomes" id="UP000187209">
    <property type="component" value="Unassembled WGS sequence"/>
</dbReference>
<evidence type="ECO:0000313" key="2">
    <source>
        <dbReference type="Proteomes" id="UP000187209"/>
    </source>
</evidence>
<name>A0A1R2CZS3_9CILI</name>
<dbReference type="EMBL" id="MPUH01000025">
    <property type="protein sequence ID" value="OMJ94495.1"/>
    <property type="molecule type" value="Genomic_DNA"/>
</dbReference>
<proteinExistence type="predicted"/>